<gene>
    <name evidence="3" type="ORF">A1019T_00499</name>
</gene>
<protein>
    <recommendedName>
        <fullName evidence="2">DUF302 domain-containing protein</fullName>
    </recommendedName>
</protein>
<dbReference type="SUPFAM" id="SSF103247">
    <property type="entry name" value="TT1751-like"/>
    <property type="match status" value="1"/>
</dbReference>
<keyword evidence="1" id="KW-0732">Signal</keyword>
<feature type="signal peptide" evidence="1">
    <location>
        <begin position="1"/>
        <end position="23"/>
    </location>
</feature>
<accession>A0A1R4EDL7</accession>
<dbReference type="PANTHER" id="PTHR38342">
    <property type="entry name" value="SLR5037 PROTEIN"/>
    <property type="match status" value="1"/>
</dbReference>
<reference evidence="4" key="1">
    <citation type="submission" date="2017-02" db="EMBL/GenBank/DDBJ databases">
        <authorList>
            <person name="Mornico D."/>
        </authorList>
    </citation>
    <scope>NUCLEOTIDE SEQUENCE [LARGE SCALE GENOMIC DNA]</scope>
</reference>
<proteinExistence type="predicted"/>
<evidence type="ECO:0000313" key="4">
    <source>
        <dbReference type="Proteomes" id="UP000188169"/>
    </source>
</evidence>
<dbReference type="Pfam" id="PF03625">
    <property type="entry name" value="DUF302"/>
    <property type="match status" value="1"/>
</dbReference>
<evidence type="ECO:0000256" key="1">
    <source>
        <dbReference type="SAM" id="SignalP"/>
    </source>
</evidence>
<organism evidence="3 4">
    <name type="scientific">Psychrobacter pasteurii</name>
    <dbReference type="NCBI Taxonomy" id="1945520"/>
    <lineage>
        <taxon>Bacteria</taxon>
        <taxon>Pseudomonadati</taxon>
        <taxon>Pseudomonadota</taxon>
        <taxon>Gammaproteobacteria</taxon>
        <taxon>Moraxellales</taxon>
        <taxon>Moraxellaceae</taxon>
        <taxon>Psychrobacter</taxon>
    </lineage>
</organism>
<dbReference type="RefSeq" id="WP_077447937.1">
    <property type="nucleotide sequence ID" value="NZ_FUGD01000049.1"/>
</dbReference>
<dbReference type="AlphaFoldDB" id="A0A1R4EDL7"/>
<evidence type="ECO:0000313" key="3">
    <source>
        <dbReference type="EMBL" id="SJM36538.1"/>
    </source>
</evidence>
<dbReference type="InterPro" id="IPR035923">
    <property type="entry name" value="TT1751-like_sf"/>
</dbReference>
<keyword evidence="4" id="KW-1185">Reference proteome</keyword>
<evidence type="ECO:0000259" key="2">
    <source>
        <dbReference type="Pfam" id="PF03625"/>
    </source>
</evidence>
<dbReference type="Gene3D" id="3.30.310.70">
    <property type="entry name" value="TT1751-like domain"/>
    <property type="match status" value="1"/>
</dbReference>
<dbReference type="Proteomes" id="UP000188169">
    <property type="component" value="Unassembled WGS sequence"/>
</dbReference>
<name>A0A1R4EDL7_9GAMM</name>
<sequence>MKRALLLLSSSLLLAACQSHSLATDSNKMTDNLLSKDTQEMTSSDMKKVHTVVSRYDYVETISRLKSAIANKDMTLFAEINHTKAAKEAGLDMQPATVLVFGHPKAGTPLMKKDPSFALQLPLKVLVTEVDNQVQVSFNDTRALIQGSGIEYSDVENSLAGVEKLITNTVTQ</sequence>
<dbReference type="EMBL" id="FUGD01000049">
    <property type="protein sequence ID" value="SJM36538.1"/>
    <property type="molecule type" value="Genomic_DNA"/>
</dbReference>
<dbReference type="PROSITE" id="PS51257">
    <property type="entry name" value="PROKAR_LIPOPROTEIN"/>
    <property type="match status" value="1"/>
</dbReference>
<feature type="domain" description="DUF302" evidence="2">
    <location>
        <begin position="80"/>
        <end position="140"/>
    </location>
</feature>
<feature type="chain" id="PRO_5012232833" description="DUF302 domain-containing protein" evidence="1">
    <location>
        <begin position="24"/>
        <end position="172"/>
    </location>
</feature>
<dbReference type="InterPro" id="IPR005180">
    <property type="entry name" value="DUF302"/>
</dbReference>
<dbReference type="CDD" id="cd14797">
    <property type="entry name" value="DUF302"/>
    <property type="match status" value="1"/>
</dbReference>
<dbReference type="PANTHER" id="PTHR38342:SF2">
    <property type="entry name" value="INNER MEMBRANE OR EXPORTED"/>
    <property type="match status" value="1"/>
</dbReference>